<protein>
    <recommendedName>
        <fullName evidence="7">UvrABC system protein C</fullName>
        <shortName evidence="7">Protein UvrC</shortName>
    </recommendedName>
    <alternativeName>
        <fullName evidence="7">Excinuclease ABC subunit C</fullName>
    </alternativeName>
</protein>
<dbReference type="Gene3D" id="1.10.150.20">
    <property type="entry name" value="5' to 3' exonuclease, C-terminal subdomain"/>
    <property type="match status" value="1"/>
</dbReference>
<dbReference type="HAMAP" id="MF_00203">
    <property type="entry name" value="UvrC"/>
    <property type="match status" value="1"/>
</dbReference>
<dbReference type="InterPro" id="IPR041663">
    <property type="entry name" value="DisA/LigA_HHH"/>
</dbReference>
<dbReference type="Gene3D" id="4.10.860.10">
    <property type="entry name" value="UVR domain"/>
    <property type="match status" value="1"/>
</dbReference>
<dbReference type="InterPro" id="IPR001162">
    <property type="entry name" value="UvrC_RNase_H_dom"/>
</dbReference>
<keyword evidence="3 7" id="KW-0228">DNA excision</keyword>
<dbReference type="Pfam" id="PF12826">
    <property type="entry name" value="HHH_2"/>
    <property type="match status" value="1"/>
</dbReference>
<dbReference type="CDD" id="cd10434">
    <property type="entry name" value="GIY-YIG_UvrC_Cho"/>
    <property type="match status" value="1"/>
</dbReference>
<dbReference type="Pfam" id="PF02151">
    <property type="entry name" value="UVR"/>
    <property type="match status" value="1"/>
</dbReference>
<dbReference type="Proteomes" id="UP000190814">
    <property type="component" value="Unassembled WGS sequence"/>
</dbReference>
<dbReference type="EMBL" id="FUXZ01000005">
    <property type="protein sequence ID" value="SKA64467.1"/>
    <property type="molecule type" value="Genomic_DNA"/>
</dbReference>
<feature type="domain" description="UVR" evidence="9">
    <location>
        <begin position="225"/>
        <end position="260"/>
    </location>
</feature>
<dbReference type="InterPro" id="IPR047296">
    <property type="entry name" value="GIY-YIG_UvrC_Cho"/>
</dbReference>
<proteinExistence type="inferred from homology"/>
<comment type="subcellular location">
    <subcellularLocation>
        <location evidence="7">Cytoplasm</location>
    </subcellularLocation>
</comment>
<keyword evidence="5 7" id="KW-0234">DNA repair</keyword>
<dbReference type="NCBIfam" id="NF001824">
    <property type="entry name" value="PRK00558.1-5"/>
    <property type="match status" value="1"/>
</dbReference>
<keyword evidence="6 7" id="KW-0742">SOS response</keyword>
<dbReference type="SUPFAM" id="SSF46600">
    <property type="entry name" value="C-terminal UvrC-binding domain of UvrB"/>
    <property type="match status" value="1"/>
</dbReference>
<dbReference type="NCBIfam" id="TIGR00194">
    <property type="entry name" value="uvrC"/>
    <property type="match status" value="1"/>
</dbReference>
<dbReference type="InterPro" id="IPR000305">
    <property type="entry name" value="GIY-YIG_endonuc"/>
</dbReference>
<dbReference type="RefSeq" id="WP_078765846.1">
    <property type="nucleotide sequence ID" value="NZ_FUXZ01000005.1"/>
</dbReference>
<dbReference type="STRING" id="39495.SAMN02745111_00971"/>
<dbReference type="InterPro" id="IPR036876">
    <property type="entry name" value="UVR_dom_sf"/>
</dbReference>
<dbReference type="PANTHER" id="PTHR30562">
    <property type="entry name" value="UVRC/OXIDOREDUCTASE"/>
    <property type="match status" value="1"/>
</dbReference>
<dbReference type="InterPro" id="IPR038476">
    <property type="entry name" value="UvrC_RNase_H_dom_sf"/>
</dbReference>
<evidence type="ECO:0000313" key="13">
    <source>
        <dbReference type="Proteomes" id="UP000190814"/>
    </source>
</evidence>
<feature type="compositionally biased region" description="Basic and acidic residues" evidence="8">
    <location>
        <begin position="323"/>
        <end position="340"/>
    </location>
</feature>
<evidence type="ECO:0000256" key="2">
    <source>
        <dbReference type="ARBA" id="ARBA00022763"/>
    </source>
</evidence>
<dbReference type="InterPro" id="IPR003583">
    <property type="entry name" value="Hlx-hairpin-Hlx_DNA-bd_motif"/>
</dbReference>
<evidence type="ECO:0000256" key="6">
    <source>
        <dbReference type="ARBA" id="ARBA00023236"/>
    </source>
</evidence>
<dbReference type="PANTHER" id="PTHR30562:SF1">
    <property type="entry name" value="UVRABC SYSTEM PROTEIN C"/>
    <property type="match status" value="1"/>
</dbReference>
<dbReference type="GO" id="GO:0009381">
    <property type="term" value="F:excinuclease ABC activity"/>
    <property type="evidence" value="ECO:0007669"/>
    <property type="project" value="UniProtKB-UniRule"/>
</dbReference>
<evidence type="ECO:0000259" key="9">
    <source>
        <dbReference type="PROSITE" id="PS50151"/>
    </source>
</evidence>
<comment type="similarity">
    <text evidence="7">Belongs to the UvrC family.</text>
</comment>
<dbReference type="GO" id="GO:0006289">
    <property type="term" value="P:nucleotide-excision repair"/>
    <property type="evidence" value="ECO:0007669"/>
    <property type="project" value="UniProtKB-UniRule"/>
</dbReference>
<dbReference type="SMART" id="SM00465">
    <property type="entry name" value="GIYc"/>
    <property type="match status" value="1"/>
</dbReference>
<dbReference type="Pfam" id="PF22920">
    <property type="entry name" value="UvrC_RNaseH"/>
    <property type="match status" value="2"/>
</dbReference>
<evidence type="ECO:0000256" key="7">
    <source>
        <dbReference type="HAMAP-Rule" id="MF_00203"/>
    </source>
</evidence>
<dbReference type="PROSITE" id="PS50151">
    <property type="entry name" value="UVR"/>
    <property type="match status" value="1"/>
</dbReference>
<evidence type="ECO:0000259" key="11">
    <source>
        <dbReference type="PROSITE" id="PS50165"/>
    </source>
</evidence>
<dbReference type="SUPFAM" id="SSF47781">
    <property type="entry name" value="RuvA domain 2-like"/>
    <property type="match status" value="1"/>
</dbReference>
<dbReference type="GO" id="GO:0009432">
    <property type="term" value="P:SOS response"/>
    <property type="evidence" value="ECO:0007669"/>
    <property type="project" value="UniProtKB-UniRule"/>
</dbReference>
<evidence type="ECO:0000256" key="1">
    <source>
        <dbReference type="ARBA" id="ARBA00022490"/>
    </source>
</evidence>
<gene>
    <name evidence="7" type="primary">uvrC</name>
    <name evidence="12" type="ORF">SAMN02745111_00971</name>
</gene>
<evidence type="ECO:0000259" key="10">
    <source>
        <dbReference type="PROSITE" id="PS50164"/>
    </source>
</evidence>
<dbReference type="InterPro" id="IPR004791">
    <property type="entry name" value="UvrC"/>
</dbReference>
<dbReference type="GO" id="GO:0009380">
    <property type="term" value="C:excinuclease repair complex"/>
    <property type="evidence" value="ECO:0007669"/>
    <property type="project" value="InterPro"/>
</dbReference>
<dbReference type="InterPro" id="IPR050066">
    <property type="entry name" value="UvrABC_protein_C"/>
</dbReference>
<comment type="subunit">
    <text evidence="7">Interacts with UvrB in an incision complex.</text>
</comment>
<dbReference type="Pfam" id="PF01541">
    <property type="entry name" value="GIY-YIG"/>
    <property type="match status" value="1"/>
</dbReference>
<dbReference type="InterPro" id="IPR035901">
    <property type="entry name" value="GIY-YIG_endonuc_sf"/>
</dbReference>
<name>A0A1T4VHN1_9FIRM</name>
<evidence type="ECO:0000256" key="3">
    <source>
        <dbReference type="ARBA" id="ARBA00022769"/>
    </source>
</evidence>
<reference evidence="12 13" key="1">
    <citation type="submission" date="2017-02" db="EMBL/GenBank/DDBJ databases">
        <authorList>
            <person name="Peterson S.W."/>
        </authorList>
    </citation>
    <scope>NUCLEOTIDE SEQUENCE [LARGE SCALE GENOMIC DNA]</scope>
    <source>
        <strain evidence="12 13">ATCC 35992</strain>
    </source>
</reference>
<evidence type="ECO:0000313" key="12">
    <source>
        <dbReference type="EMBL" id="SKA64467.1"/>
    </source>
</evidence>
<dbReference type="FunFam" id="3.40.1440.10:FF:000001">
    <property type="entry name" value="UvrABC system protein C"/>
    <property type="match status" value="1"/>
</dbReference>
<dbReference type="GO" id="GO:0003677">
    <property type="term" value="F:DNA binding"/>
    <property type="evidence" value="ECO:0007669"/>
    <property type="project" value="UniProtKB-UniRule"/>
</dbReference>
<dbReference type="PROSITE" id="PS50164">
    <property type="entry name" value="GIY_YIG"/>
    <property type="match status" value="1"/>
</dbReference>
<keyword evidence="2 7" id="KW-0227">DNA damage</keyword>
<feature type="domain" description="GIY-YIG" evidence="10">
    <location>
        <begin position="13"/>
        <end position="92"/>
    </location>
</feature>
<evidence type="ECO:0000256" key="5">
    <source>
        <dbReference type="ARBA" id="ARBA00023204"/>
    </source>
</evidence>
<feature type="region of interest" description="Disordered" evidence="8">
    <location>
        <begin position="321"/>
        <end position="344"/>
    </location>
</feature>
<accession>A0A1T4VHN1</accession>
<keyword evidence="13" id="KW-1185">Reference proteome</keyword>
<keyword evidence="4 7" id="KW-0267">Excision nuclease</keyword>
<dbReference type="InterPro" id="IPR001943">
    <property type="entry name" value="UVR_dom"/>
</dbReference>
<dbReference type="Gene3D" id="3.40.1440.10">
    <property type="entry name" value="GIY-YIG endonuclease"/>
    <property type="match status" value="1"/>
</dbReference>
<dbReference type="InterPro" id="IPR010994">
    <property type="entry name" value="RuvA_2-like"/>
</dbReference>
<comment type="function">
    <text evidence="7">The UvrABC repair system catalyzes the recognition and processing of DNA lesions. UvrC both incises the 5' and 3' sides of the lesion. The N-terminal half is responsible for the 3' incision and the C-terminal half is responsible for the 5' incision.</text>
</comment>
<dbReference type="PROSITE" id="PS50165">
    <property type="entry name" value="UVRC"/>
    <property type="match status" value="1"/>
</dbReference>
<dbReference type="SMART" id="SM00278">
    <property type="entry name" value="HhH1"/>
    <property type="match status" value="2"/>
</dbReference>
<organism evidence="12 13">
    <name type="scientific">Eubacterium uniforme</name>
    <dbReference type="NCBI Taxonomy" id="39495"/>
    <lineage>
        <taxon>Bacteria</taxon>
        <taxon>Bacillati</taxon>
        <taxon>Bacillota</taxon>
        <taxon>Clostridia</taxon>
        <taxon>Eubacteriales</taxon>
        <taxon>Eubacteriaceae</taxon>
        <taxon>Eubacterium</taxon>
    </lineage>
</organism>
<dbReference type="Gene3D" id="3.30.420.340">
    <property type="entry name" value="UvrC, RNAse H endonuclease domain"/>
    <property type="match status" value="1"/>
</dbReference>
<feature type="domain" description="UvrC family homology region profile" evidence="11">
    <location>
        <begin position="276"/>
        <end position="556"/>
    </location>
</feature>
<evidence type="ECO:0000256" key="4">
    <source>
        <dbReference type="ARBA" id="ARBA00022881"/>
    </source>
</evidence>
<dbReference type="GO" id="GO:0005737">
    <property type="term" value="C:cytoplasm"/>
    <property type="evidence" value="ECO:0007669"/>
    <property type="project" value="UniProtKB-SubCell"/>
</dbReference>
<keyword evidence="1 7" id="KW-0963">Cytoplasm</keyword>
<dbReference type="SUPFAM" id="SSF82771">
    <property type="entry name" value="GIY-YIG endonuclease"/>
    <property type="match status" value="1"/>
</dbReference>
<sequence length="677" mass="77977">MFDIEEELKKLPHQPGVYIMHNKHDDIIYVGKAISLRNRVRQYFRTSTKKSSKIEQMVKNISRFEYIVTDSELEALILECNLIKKHRPKYNTMLKDDKSYPFIKVTVEEDFPRVLFSRRMGKDKSRYFGPFTSAGAIKDTIELAAGIFKVRTCNKKIYDTKADFEKYLLNIDDEKTFPGKNNSNDRACLNYHIGRCEAPCVGKISKEEYAKNVNRLIDFLSGNQAPILKELEDKMLAASANMEFEDAVKYRDLINSINHIKEHQKITSHSFDDRDVIACATAGDEAVVQVFFIRDGKLIGREHFFLNILNIINDEYMEDENQNADKSENNENENNEKTDSNDDLTSENIIKKQKIITSFIKQYYGGTPYIPRELHVQYDVYDKEVLESWLKGLSGFKVSIVTPKKGDKEKMIELAFKNATMVLTKDRDKLVREQKRTVDAVTNISDILNIDYAKRIEAYDISNTSGYESVGSMIVFEDGKPKKNAYRKFKIKWVKGANDYKSLEEVLTRRFEHGLKERAELDEKGMDYENGSFSRFPDLIMMDGGLGQVNIALGVMKKLGLNIPISGMVKDDHHSTRGLIYEGKEIPLKKSSEEFKLITRIQDEAHRFAIEFHKSLRGKKQVHSILDDIKGIGPSRRKALMRRFGDIDGIRAASIDELKSVDGITETIAEEVYNFFR</sequence>
<evidence type="ECO:0000256" key="8">
    <source>
        <dbReference type="SAM" id="MobiDB-lite"/>
    </source>
</evidence>
<dbReference type="Pfam" id="PF08459">
    <property type="entry name" value="UvrC_RNaseH_dom"/>
    <property type="match status" value="1"/>
</dbReference>
<dbReference type="AlphaFoldDB" id="A0A1T4VHN1"/>